<gene>
    <name evidence="3" type="ORF">CHU95_16795</name>
</gene>
<evidence type="ECO:0000313" key="3">
    <source>
        <dbReference type="EMBL" id="OYQ32452.1"/>
    </source>
</evidence>
<feature type="binding site" evidence="2">
    <location>
        <position position="79"/>
    </location>
    <ligand>
        <name>7-chloro-L-tryptophan</name>
        <dbReference type="ChEBI" id="CHEBI:58713"/>
    </ligand>
</feature>
<dbReference type="RefSeq" id="WP_094457489.1">
    <property type="nucleotide sequence ID" value="NZ_NOXU01000031.1"/>
</dbReference>
<feature type="active site" evidence="1">
    <location>
        <position position="79"/>
    </location>
</feature>
<comment type="caution">
    <text evidence="3">The sequence shown here is derived from an EMBL/GenBank/DDBJ whole genome shotgun (WGS) entry which is preliminary data.</text>
</comment>
<feature type="binding site" evidence="2">
    <location>
        <position position="334"/>
    </location>
    <ligand>
        <name>FAD</name>
        <dbReference type="ChEBI" id="CHEBI:57692"/>
    </ligand>
</feature>
<keyword evidence="2" id="KW-0274">FAD</keyword>
<dbReference type="SUPFAM" id="SSF51905">
    <property type="entry name" value="FAD/NAD(P)-binding domain"/>
    <property type="match status" value="1"/>
</dbReference>
<name>A0A255YTA6_9PROT</name>
<accession>A0A255YTA6</accession>
<dbReference type="OrthoDB" id="7310065at2"/>
<dbReference type="Pfam" id="PF04820">
    <property type="entry name" value="Trp_halogenase"/>
    <property type="match status" value="1"/>
</dbReference>
<dbReference type="PANTHER" id="PTHR43747:SF4">
    <property type="entry name" value="FLAVIN-DEPENDENT TRYPTOPHAN HALOGENASE"/>
    <property type="match status" value="1"/>
</dbReference>
<keyword evidence="2" id="KW-0547">Nucleotide-binding</keyword>
<evidence type="ECO:0000256" key="2">
    <source>
        <dbReference type="PIRSR" id="PIRSR011396-2"/>
    </source>
</evidence>
<sequence length="499" mass="55598">MAGNLPGSILIVGGGTAGWMAAAALARAVGRHTRIQLVESSAIGTVGVGEATIPAIRGFNHMLGLDEADFLRFTQGTYKLGIEFRDWTRLNHSYFHPFGVHGASLDANYTHQYWLRLNAMGEGGRLEDYSLCTIMAEQGRYMAPVTDPRNIMSVVGSAYHFDASLYADYLRRYAERLGVVRLDRKVVDVALRGEDGFVEAVICEGGERLAADFFIDCTGFTGLLIEKALKAGYEDWTHWLPCDRAWAVPSSGDGRITPFTRSTAREAGWQWRIPLRHRVGNGHVFSSAHVSEERAREVLLANLDGQPLADPKLLRFVTGRRKQAWVKNCLSLGLASGFLEPLESTSIHLIQTGITKLLDFFPGRQIDGAEVREYNALAQGEFEAVRDFLILHYHVTERSDSSFWNHCRTMDIPDSLKSRIELFRRRGRVSTRARALFTDTSWIAVMIGQGIMPETYDPLVDLHPVAAVRERMGTMRARIRQAADAMPTHEAFLGKQAAA</sequence>
<dbReference type="InterPro" id="IPR036188">
    <property type="entry name" value="FAD/NAD-bd_sf"/>
</dbReference>
<feature type="binding site" evidence="2">
    <location>
        <position position="186"/>
    </location>
    <ligand>
        <name>FAD</name>
        <dbReference type="ChEBI" id="CHEBI:57692"/>
    </ligand>
</feature>
<dbReference type="GO" id="GO:0000166">
    <property type="term" value="F:nucleotide binding"/>
    <property type="evidence" value="ECO:0007669"/>
    <property type="project" value="UniProtKB-KW"/>
</dbReference>
<dbReference type="GO" id="GO:0004497">
    <property type="term" value="F:monooxygenase activity"/>
    <property type="evidence" value="ECO:0007669"/>
    <property type="project" value="InterPro"/>
</dbReference>
<evidence type="ECO:0000313" key="4">
    <source>
        <dbReference type="Proteomes" id="UP000216998"/>
    </source>
</evidence>
<dbReference type="Gene3D" id="3.50.50.60">
    <property type="entry name" value="FAD/NAD(P)-binding domain"/>
    <property type="match status" value="1"/>
</dbReference>
<dbReference type="EMBL" id="NOXU01000031">
    <property type="protein sequence ID" value="OYQ32452.1"/>
    <property type="molecule type" value="Genomic_DNA"/>
</dbReference>
<dbReference type="PANTHER" id="PTHR43747">
    <property type="entry name" value="FAD-BINDING PROTEIN"/>
    <property type="match status" value="1"/>
</dbReference>
<feature type="binding site" evidence="2">
    <location>
        <position position="347"/>
    </location>
    <ligand>
        <name>FAD</name>
        <dbReference type="ChEBI" id="CHEBI:57692"/>
    </ligand>
</feature>
<dbReference type="AlphaFoldDB" id="A0A255YTA6"/>
<dbReference type="InterPro" id="IPR050816">
    <property type="entry name" value="Flavin-dep_Halogenase_NPB"/>
</dbReference>
<dbReference type="InterPro" id="IPR006905">
    <property type="entry name" value="Flavin_halogenase"/>
</dbReference>
<reference evidence="3 4" key="1">
    <citation type="submission" date="2017-07" db="EMBL/GenBank/DDBJ databases">
        <title>Niveispirillum cyanobacteriorum sp. nov., isolated from cyanobacterial aggregates in a eutrophic lake.</title>
        <authorList>
            <person name="Cai H."/>
        </authorList>
    </citation>
    <scope>NUCLEOTIDE SEQUENCE [LARGE SCALE GENOMIC DNA]</scope>
    <source>
        <strain evidence="4">TH1-14</strain>
    </source>
</reference>
<evidence type="ECO:0000256" key="1">
    <source>
        <dbReference type="PIRSR" id="PIRSR011396-1"/>
    </source>
</evidence>
<dbReference type="Proteomes" id="UP000216998">
    <property type="component" value="Unassembled WGS sequence"/>
</dbReference>
<keyword evidence="2" id="KW-0285">Flavoprotein</keyword>
<dbReference type="InterPro" id="IPR033856">
    <property type="entry name" value="Trp_halogen"/>
</dbReference>
<feature type="binding site" evidence="2">
    <location>
        <position position="343"/>
    </location>
    <ligand>
        <name>L-tryptophan</name>
        <dbReference type="ChEBI" id="CHEBI:57912"/>
    </ligand>
</feature>
<dbReference type="PIRSF" id="PIRSF011396">
    <property type="entry name" value="Trp_halogenase"/>
    <property type="match status" value="1"/>
</dbReference>
<keyword evidence="4" id="KW-1185">Reference proteome</keyword>
<protein>
    <submittedName>
        <fullName evidence="3">Tryptophan halogenase</fullName>
    </submittedName>
</protein>
<organism evidence="3 4">
    <name type="scientific">Niveispirillum lacus</name>
    <dbReference type="NCBI Taxonomy" id="1981099"/>
    <lineage>
        <taxon>Bacteria</taxon>
        <taxon>Pseudomonadati</taxon>
        <taxon>Pseudomonadota</taxon>
        <taxon>Alphaproteobacteria</taxon>
        <taxon>Rhodospirillales</taxon>
        <taxon>Azospirillaceae</taxon>
        <taxon>Niveispirillum</taxon>
    </lineage>
</organism>
<proteinExistence type="predicted"/>
<feature type="binding site" evidence="2">
    <location>
        <begin position="14"/>
        <end position="17"/>
    </location>
    <ligand>
        <name>FAD</name>
        <dbReference type="ChEBI" id="CHEBI:57692"/>
    </ligand>
</feature>